<dbReference type="EMBL" id="MU853401">
    <property type="protein sequence ID" value="KAK4138511.1"/>
    <property type="molecule type" value="Genomic_DNA"/>
</dbReference>
<reference evidence="1" key="2">
    <citation type="submission" date="2023-05" db="EMBL/GenBank/DDBJ databases">
        <authorList>
            <consortium name="Lawrence Berkeley National Laboratory"/>
            <person name="Steindorff A."/>
            <person name="Hensen N."/>
            <person name="Bonometti L."/>
            <person name="Westerberg I."/>
            <person name="Brannstrom I.O."/>
            <person name="Guillou S."/>
            <person name="Cros-Aarteil S."/>
            <person name="Calhoun S."/>
            <person name="Haridas S."/>
            <person name="Kuo A."/>
            <person name="Mondo S."/>
            <person name="Pangilinan J."/>
            <person name="Riley R."/>
            <person name="Labutti K."/>
            <person name="Andreopoulos B."/>
            <person name="Lipzen A."/>
            <person name="Chen C."/>
            <person name="Yanf M."/>
            <person name="Daum C."/>
            <person name="Ng V."/>
            <person name="Clum A."/>
            <person name="Ohm R."/>
            <person name="Martin F."/>
            <person name="Silar P."/>
            <person name="Natvig D."/>
            <person name="Lalanne C."/>
            <person name="Gautier V."/>
            <person name="Ament-Velasquez S.L."/>
            <person name="Kruys A."/>
            <person name="Hutchinson M.I."/>
            <person name="Powell A.J."/>
            <person name="Barry K."/>
            <person name="Miller A.N."/>
            <person name="Grigoriev I.V."/>
            <person name="Debuchy R."/>
            <person name="Gladieux P."/>
            <person name="Thoren M.H."/>
            <person name="Johannesson H."/>
        </authorList>
    </citation>
    <scope>NUCLEOTIDE SEQUENCE</scope>
    <source>
        <strain evidence="1">CBS 123565</strain>
    </source>
</reference>
<evidence type="ECO:0000313" key="2">
    <source>
        <dbReference type="Proteomes" id="UP001304895"/>
    </source>
</evidence>
<dbReference type="Proteomes" id="UP001304895">
    <property type="component" value="Unassembled WGS sequence"/>
</dbReference>
<evidence type="ECO:0000313" key="1">
    <source>
        <dbReference type="EMBL" id="KAK4138511.1"/>
    </source>
</evidence>
<dbReference type="AlphaFoldDB" id="A0AAN6UVB4"/>
<keyword evidence="2" id="KW-1185">Reference proteome</keyword>
<reference evidence="1" key="1">
    <citation type="journal article" date="2023" name="Mol. Phylogenet. Evol.">
        <title>Genome-scale phylogeny and comparative genomics of the fungal order Sordariales.</title>
        <authorList>
            <person name="Hensen N."/>
            <person name="Bonometti L."/>
            <person name="Westerberg I."/>
            <person name="Brannstrom I.O."/>
            <person name="Guillou S."/>
            <person name="Cros-Aarteil S."/>
            <person name="Calhoun S."/>
            <person name="Haridas S."/>
            <person name="Kuo A."/>
            <person name="Mondo S."/>
            <person name="Pangilinan J."/>
            <person name="Riley R."/>
            <person name="LaButti K."/>
            <person name="Andreopoulos B."/>
            <person name="Lipzen A."/>
            <person name="Chen C."/>
            <person name="Yan M."/>
            <person name="Daum C."/>
            <person name="Ng V."/>
            <person name="Clum A."/>
            <person name="Steindorff A."/>
            <person name="Ohm R.A."/>
            <person name="Martin F."/>
            <person name="Silar P."/>
            <person name="Natvig D.O."/>
            <person name="Lalanne C."/>
            <person name="Gautier V."/>
            <person name="Ament-Velasquez S.L."/>
            <person name="Kruys A."/>
            <person name="Hutchinson M.I."/>
            <person name="Powell A.J."/>
            <person name="Barry K."/>
            <person name="Miller A.N."/>
            <person name="Grigoriev I.V."/>
            <person name="Debuchy R."/>
            <person name="Gladieux P."/>
            <person name="Hiltunen Thoren M."/>
            <person name="Johannesson H."/>
        </authorList>
    </citation>
    <scope>NUCLEOTIDE SEQUENCE</scope>
    <source>
        <strain evidence="1">CBS 123565</strain>
    </source>
</reference>
<comment type="caution">
    <text evidence="1">The sequence shown here is derived from an EMBL/GenBank/DDBJ whole genome shotgun (WGS) entry which is preliminary data.</text>
</comment>
<protein>
    <submittedName>
        <fullName evidence="1">Uncharacterized protein</fullName>
    </submittedName>
</protein>
<proteinExistence type="predicted"/>
<sequence>MHGSIGASCAMFCLTVRTCCKRCVGGVRVNHRGTLSCVFSTCRRVQLRLVVTIYAEFLVPWFRLAWCSASSGPTRGVGAAGALEWAQLCCIRPCYRPVAGTRLRYPPAGRTSGCQPHQRHNG</sequence>
<name>A0AAN6UVB4_9PEZI</name>
<gene>
    <name evidence="1" type="ORF">BT67DRAFT_11989</name>
</gene>
<accession>A0AAN6UVB4</accession>
<organism evidence="1 2">
    <name type="scientific">Trichocladium antarcticum</name>
    <dbReference type="NCBI Taxonomy" id="1450529"/>
    <lineage>
        <taxon>Eukaryota</taxon>
        <taxon>Fungi</taxon>
        <taxon>Dikarya</taxon>
        <taxon>Ascomycota</taxon>
        <taxon>Pezizomycotina</taxon>
        <taxon>Sordariomycetes</taxon>
        <taxon>Sordariomycetidae</taxon>
        <taxon>Sordariales</taxon>
        <taxon>Chaetomiaceae</taxon>
        <taxon>Trichocladium</taxon>
    </lineage>
</organism>